<evidence type="ECO:0000259" key="1">
    <source>
        <dbReference type="Pfam" id="PF12697"/>
    </source>
</evidence>
<name>A0ABP9C839_9PSEU</name>
<dbReference type="Gene3D" id="3.40.50.1820">
    <property type="entry name" value="alpha/beta hydrolase"/>
    <property type="match status" value="1"/>
</dbReference>
<dbReference type="InterPro" id="IPR000073">
    <property type="entry name" value="AB_hydrolase_1"/>
</dbReference>
<dbReference type="RefSeq" id="WP_345421683.1">
    <property type="nucleotide sequence ID" value="NZ_BAABHO010000050.1"/>
</dbReference>
<dbReference type="InterPro" id="IPR052897">
    <property type="entry name" value="Sec-Metab_Biosynth_Hydrolase"/>
</dbReference>
<accession>A0ABP9C839</accession>
<feature type="domain" description="AB hydrolase-1" evidence="1">
    <location>
        <begin position="4"/>
        <end position="234"/>
    </location>
</feature>
<reference evidence="3" key="1">
    <citation type="journal article" date="2019" name="Int. J. Syst. Evol. Microbiol.">
        <title>The Global Catalogue of Microorganisms (GCM) 10K type strain sequencing project: providing services to taxonomists for standard genome sequencing and annotation.</title>
        <authorList>
            <consortium name="The Broad Institute Genomics Platform"/>
            <consortium name="The Broad Institute Genome Sequencing Center for Infectious Disease"/>
            <person name="Wu L."/>
            <person name="Ma J."/>
        </authorList>
    </citation>
    <scope>NUCLEOTIDE SEQUENCE [LARGE SCALE GENOMIC DNA]</scope>
    <source>
        <strain evidence="3">JCM 17979</strain>
    </source>
</reference>
<comment type="caution">
    <text evidence="2">The sequence shown here is derived from an EMBL/GenBank/DDBJ whole genome shotgun (WGS) entry which is preliminary data.</text>
</comment>
<proteinExistence type="predicted"/>
<dbReference type="Proteomes" id="UP001500928">
    <property type="component" value="Unassembled WGS sequence"/>
</dbReference>
<dbReference type="PANTHER" id="PTHR37017">
    <property type="entry name" value="AB HYDROLASE-1 DOMAIN-CONTAINING PROTEIN-RELATED"/>
    <property type="match status" value="1"/>
</dbReference>
<dbReference type="EMBL" id="BAABHO010000050">
    <property type="protein sequence ID" value="GAA4805264.1"/>
    <property type="molecule type" value="Genomic_DNA"/>
</dbReference>
<dbReference type="Pfam" id="PF12697">
    <property type="entry name" value="Abhydrolase_6"/>
    <property type="match status" value="1"/>
</dbReference>
<evidence type="ECO:0000313" key="2">
    <source>
        <dbReference type="EMBL" id="GAA4805264.1"/>
    </source>
</evidence>
<sequence length="241" mass="26029">METFVLVTGAWHGGWSWRPVATRLRAAGHRVLAPTLPGLGIDDDPRGVTLTDTVDAVVGLVEQQDLRDVTLVAHSWGGYVTCGAAPRLADRLRRTVFWSAFVPHDGESLMDAVPPAYRELFSGLAAASVDDTIAMPFEVWSSAFIQDATPEVQALTHAQMAPQPFATFTEAPNQKPFFALDVPTAYIRTSDDVALPPGEWGWDRFPGRLADPVVVETPGSHEANFTRPDELAEAILAVGAA</sequence>
<protein>
    <submittedName>
        <fullName evidence="2">Alpha/beta hydrolase</fullName>
    </submittedName>
</protein>
<organism evidence="2 3">
    <name type="scientific">Actinomycetospora chlora</name>
    <dbReference type="NCBI Taxonomy" id="663608"/>
    <lineage>
        <taxon>Bacteria</taxon>
        <taxon>Bacillati</taxon>
        <taxon>Actinomycetota</taxon>
        <taxon>Actinomycetes</taxon>
        <taxon>Pseudonocardiales</taxon>
        <taxon>Pseudonocardiaceae</taxon>
        <taxon>Actinomycetospora</taxon>
    </lineage>
</organism>
<evidence type="ECO:0000313" key="3">
    <source>
        <dbReference type="Proteomes" id="UP001500928"/>
    </source>
</evidence>
<dbReference type="InterPro" id="IPR029058">
    <property type="entry name" value="AB_hydrolase_fold"/>
</dbReference>
<dbReference type="SUPFAM" id="SSF53474">
    <property type="entry name" value="alpha/beta-Hydrolases"/>
    <property type="match status" value="1"/>
</dbReference>
<keyword evidence="3" id="KW-1185">Reference proteome</keyword>
<dbReference type="PANTHER" id="PTHR37017:SF11">
    <property type="entry name" value="ESTERASE_LIPASE_THIOESTERASE DOMAIN-CONTAINING PROTEIN"/>
    <property type="match status" value="1"/>
</dbReference>
<dbReference type="GO" id="GO:0016787">
    <property type="term" value="F:hydrolase activity"/>
    <property type="evidence" value="ECO:0007669"/>
    <property type="project" value="UniProtKB-KW"/>
</dbReference>
<gene>
    <name evidence="2" type="ORF">GCM10023200_48320</name>
</gene>
<keyword evidence="2" id="KW-0378">Hydrolase</keyword>